<dbReference type="OrthoDB" id="337486at2759"/>
<reference evidence="2 3" key="1">
    <citation type="submission" date="2016-04" db="EMBL/GenBank/DDBJ databases">
        <title>A degradative enzymes factory behind the ericoid mycorrhizal symbiosis.</title>
        <authorList>
            <consortium name="DOE Joint Genome Institute"/>
            <person name="Martino E."/>
            <person name="Morin E."/>
            <person name="Grelet G."/>
            <person name="Kuo A."/>
            <person name="Kohler A."/>
            <person name="Daghino S."/>
            <person name="Barry K."/>
            <person name="Choi C."/>
            <person name="Cichocki N."/>
            <person name="Clum A."/>
            <person name="Copeland A."/>
            <person name="Hainaut M."/>
            <person name="Haridas S."/>
            <person name="Labutti K."/>
            <person name="Lindquist E."/>
            <person name="Lipzen A."/>
            <person name="Khouja H.-R."/>
            <person name="Murat C."/>
            <person name="Ohm R."/>
            <person name="Olson A."/>
            <person name="Spatafora J."/>
            <person name="Veneault-Fourrey C."/>
            <person name="Henrissat B."/>
            <person name="Grigoriev I."/>
            <person name="Martin F."/>
            <person name="Perotto S."/>
        </authorList>
    </citation>
    <scope>NUCLEOTIDE SEQUENCE [LARGE SCALE GENOMIC DNA]</scope>
    <source>
        <strain evidence="2 3">E</strain>
    </source>
</reference>
<dbReference type="AlphaFoldDB" id="A0A2J6TQF5"/>
<feature type="region of interest" description="Disordered" evidence="1">
    <location>
        <begin position="1"/>
        <end position="42"/>
    </location>
</feature>
<dbReference type="Pfam" id="PF04081">
    <property type="entry name" value="DNA_pol_delta_4"/>
    <property type="match status" value="1"/>
</dbReference>
<evidence type="ECO:0000256" key="1">
    <source>
        <dbReference type="SAM" id="MobiDB-lite"/>
    </source>
</evidence>
<accession>A0A2J6TQF5</accession>
<dbReference type="EMBL" id="KZ613746">
    <property type="protein sequence ID" value="PMD65232.1"/>
    <property type="molecule type" value="Genomic_DNA"/>
</dbReference>
<dbReference type="InParanoid" id="A0A2J6TQF5"/>
<dbReference type="GO" id="GO:0000731">
    <property type="term" value="P:DNA synthesis involved in DNA repair"/>
    <property type="evidence" value="ECO:0007669"/>
    <property type="project" value="InterPro"/>
</dbReference>
<evidence type="ECO:0000313" key="2">
    <source>
        <dbReference type="EMBL" id="PMD65232.1"/>
    </source>
</evidence>
<dbReference type="GO" id="GO:0006260">
    <property type="term" value="P:DNA replication"/>
    <property type="evidence" value="ECO:0007669"/>
    <property type="project" value="InterPro"/>
</dbReference>
<protein>
    <submittedName>
        <fullName evidence="2">Uncharacterized protein</fullName>
    </submittedName>
</protein>
<dbReference type="RefSeq" id="XP_024742136.1">
    <property type="nucleotide sequence ID" value="XM_024879239.1"/>
</dbReference>
<proteinExistence type="predicted"/>
<gene>
    <name evidence="2" type="ORF">K444DRAFT_607798</name>
</gene>
<dbReference type="Proteomes" id="UP000235371">
    <property type="component" value="Unassembled WGS sequence"/>
</dbReference>
<sequence>MPATRRTRTSSGPAAKGSQKTLSFGNKVTKPAAPSSTKDKAHTINPKAIDLDVGHVSSEAAVAEQAQVEVKKIKGERTPEEERASKVTDAQIKRYWKEREAERKAPRVHQGDVSLEEKILRLFDMSSQFGVCLPPIPVPFLLL</sequence>
<name>A0A2J6TQF5_9HELO</name>
<dbReference type="InterPro" id="IPR007218">
    <property type="entry name" value="DNA_pol_delta_4"/>
</dbReference>
<dbReference type="GeneID" id="36587316"/>
<organism evidence="2 3">
    <name type="scientific">Hyaloscypha bicolor E</name>
    <dbReference type="NCBI Taxonomy" id="1095630"/>
    <lineage>
        <taxon>Eukaryota</taxon>
        <taxon>Fungi</taxon>
        <taxon>Dikarya</taxon>
        <taxon>Ascomycota</taxon>
        <taxon>Pezizomycotina</taxon>
        <taxon>Leotiomycetes</taxon>
        <taxon>Helotiales</taxon>
        <taxon>Hyaloscyphaceae</taxon>
        <taxon>Hyaloscypha</taxon>
        <taxon>Hyaloscypha bicolor</taxon>
    </lineage>
</organism>
<evidence type="ECO:0000313" key="3">
    <source>
        <dbReference type="Proteomes" id="UP000235371"/>
    </source>
</evidence>
<keyword evidence="3" id="KW-1185">Reference proteome</keyword>